<organism evidence="1 2">
    <name type="scientific">Chryseobacterium bernardetii</name>
    <dbReference type="NCBI Taxonomy" id="1241978"/>
    <lineage>
        <taxon>Bacteria</taxon>
        <taxon>Pseudomonadati</taxon>
        <taxon>Bacteroidota</taxon>
        <taxon>Flavobacteriia</taxon>
        <taxon>Flavobacteriales</taxon>
        <taxon>Weeksellaceae</taxon>
        <taxon>Chryseobacterium group</taxon>
        <taxon>Chryseobacterium</taxon>
    </lineage>
</organism>
<evidence type="ECO:0000313" key="1">
    <source>
        <dbReference type="EMBL" id="AZB25962.1"/>
    </source>
</evidence>
<keyword evidence="2" id="KW-1185">Reference proteome</keyword>
<gene>
    <name evidence="1" type="ORF">EG339_15890</name>
</gene>
<dbReference type="Proteomes" id="UP000271193">
    <property type="component" value="Chromosome"/>
</dbReference>
<sequence>MNFLVFIKFFKFYQSPYSFFIFERSRPSFVNSSVPLSVMNITGLHLNLQKSMILQVFYILTS</sequence>
<proteinExistence type="predicted"/>
<evidence type="ECO:0000313" key="2">
    <source>
        <dbReference type="Proteomes" id="UP000271193"/>
    </source>
</evidence>
<dbReference type="KEGG" id="cben:EG339_15890"/>
<name>A0A3G6T9P5_9FLAO</name>
<accession>A0A3G6T9P5</accession>
<dbReference type="AlphaFoldDB" id="A0A3G6T9P5"/>
<protein>
    <submittedName>
        <fullName evidence="1">Uncharacterized protein</fullName>
    </submittedName>
</protein>
<reference evidence="2" key="1">
    <citation type="submission" date="2018-11" db="EMBL/GenBank/DDBJ databases">
        <title>Proposal to divide the Flavobacteriaceae and reorganize its genera based on Amino Acid Identity values calculated from whole genome sequences.</title>
        <authorList>
            <person name="Nicholson A.C."/>
            <person name="Gulvik C.A."/>
            <person name="Whitney A.M."/>
            <person name="Humrighouse B.W."/>
            <person name="Bell M."/>
            <person name="Holmes B."/>
            <person name="Steigerwalt A.G."/>
            <person name="Villarma A."/>
            <person name="Sheth M."/>
            <person name="Batra D."/>
            <person name="Pryor J."/>
            <person name="Bernardet J.-F."/>
            <person name="Hugo C."/>
            <person name="Kampfer P."/>
            <person name="Newman J."/>
            <person name="McQuiston J.R."/>
        </authorList>
    </citation>
    <scope>NUCLEOTIDE SEQUENCE [LARGE SCALE GENOMIC DNA]</scope>
    <source>
        <strain evidence="2">G0229</strain>
    </source>
</reference>
<dbReference type="EMBL" id="CP033932">
    <property type="protein sequence ID" value="AZB25962.1"/>
    <property type="molecule type" value="Genomic_DNA"/>
</dbReference>